<dbReference type="GO" id="GO:0016020">
    <property type="term" value="C:membrane"/>
    <property type="evidence" value="ECO:0007669"/>
    <property type="project" value="TreeGrafter"/>
</dbReference>
<dbReference type="PANTHER" id="PTHR47175:SF2">
    <property type="entry name" value="LIPASE ATG15-RELATED"/>
    <property type="match status" value="1"/>
</dbReference>
<dbReference type="GO" id="GO:0004620">
    <property type="term" value="F:phospholipase activity"/>
    <property type="evidence" value="ECO:0007669"/>
    <property type="project" value="TreeGrafter"/>
</dbReference>
<protein>
    <recommendedName>
        <fullName evidence="5">triacylglycerol lipase</fullName>
        <ecNumber evidence="5">3.1.1.3</ecNumber>
    </recommendedName>
    <alternativeName>
        <fullName evidence="16">Autophagy-related protein 15</fullName>
    </alternativeName>
</protein>
<keyword evidence="14" id="KW-0472">Membrane</keyword>
<gene>
    <name evidence="17" type="ORF">J34TS1_32730</name>
</gene>
<evidence type="ECO:0000256" key="5">
    <source>
        <dbReference type="ARBA" id="ARBA00013279"/>
    </source>
</evidence>
<evidence type="ECO:0000256" key="1">
    <source>
        <dbReference type="ARBA" id="ARBA00001024"/>
    </source>
</evidence>
<reference evidence="17 18" key="1">
    <citation type="submission" date="2021-03" db="EMBL/GenBank/DDBJ databases">
        <title>Antimicrobial resistance genes in bacteria isolated from Japanese honey, and their potential for conferring macrolide and lincosamide resistance in the American foulbrood pathogen Paenibacillus larvae.</title>
        <authorList>
            <person name="Okamoto M."/>
            <person name="Kumagai M."/>
            <person name="Kanamori H."/>
            <person name="Takamatsu D."/>
        </authorList>
    </citation>
    <scope>NUCLEOTIDE SEQUENCE [LARGE SCALE GENOMIC DNA]</scope>
    <source>
        <strain evidence="17 18">J34TS1</strain>
    </source>
</reference>
<comment type="subunit">
    <text evidence="4">Binds to both phosphatidylinositol (PI) and phosphatidylinositol 3,5-bisphosphate (PIP2).</text>
</comment>
<keyword evidence="15" id="KW-0325">Glycoprotein</keyword>
<dbReference type="EMBL" id="BORT01000014">
    <property type="protein sequence ID" value="GIO48508.1"/>
    <property type="molecule type" value="Genomic_DNA"/>
</dbReference>
<organism evidence="17 18">
    <name type="scientific">Paenibacillus azoreducens</name>
    <dbReference type="NCBI Taxonomy" id="116718"/>
    <lineage>
        <taxon>Bacteria</taxon>
        <taxon>Bacillati</taxon>
        <taxon>Bacillota</taxon>
        <taxon>Bacilli</taxon>
        <taxon>Bacillales</taxon>
        <taxon>Paenibacillaceae</taxon>
        <taxon>Paenibacillus</taxon>
    </lineage>
</organism>
<keyword evidence="18" id="KW-1185">Reference proteome</keyword>
<dbReference type="InterPro" id="IPR029058">
    <property type="entry name" value="AB_hydrolase_fold"/>
</dbReference>
<comment type="caution">
    <text evidence="17">The sequence shown here is derived from an EMBL/GenBank/DDBJ whole genome shotgun (WGS) entry which is preliminary data.</text>
</comment>
<accession>A0A920CTJ3</accession>
<name>A0A920CTJ3_9BACL</name>
<dbReference type="GO" id="GO:0004806">
    <property type="term" value="F:triacylglycerol lipase activity"/>
    <property type="evidence" value="ECO:0007669"/>
    <property type="project" value="UniProtKB-EC"/>
</dbReference>
<dbReference type="GO" id="GO:0006660">
    <property type="term" value="P:phosphatidylserine catabolic process"/>
    <property type="evidence" value="ECO:0007669"/>
    <property type="project" value="TreeGrafter"/>
</dbReference>
<comment type="subcellular location">
    <subcellularLocation>
        <location evidence="3">Endosome</location>
        <location evidence="3">Multivesicular body membrane</location>
        <topology evidence="3">Single-pass type II membrane protein</topology>
    </subcellularLocation>
    <subcellularLocation>
        <location evidence="2">Prevacuolar compartment membrane</location>
        <topology evidence="2">Single-pass type II membrane protein</topology>
    </subcellularLocation>
</comment>
<evidence type="ECO:0000256" key="10">
    <source>
        <dbReference type="ARBA" id="ARBA00022968"/>
    </source>
</evidence>
<keyword evidence="10" id="KW-0735">Signal-anchor</keyword>
<evidence type="ECO:0000256" key="16">
    <source>
        <dbReference type="ARBA" id="ARBA00029828"/>
    </source>
</evidence>
<comment type="catalytic activity">
    <reaction evidence="1">
        <text>a triacylglycerol + H2O = a diacylglycerol + a fatty acid + H(+)</text>
        <dbReference type="Rhea" id="RHEA:12044"/>
        <dbReference type="ChEBI" id="CHEBI:15377"/>
        <dbReference type="ChEBI" id="CHEBI:15378"/>
        <dbReference type="ChEBI" id="CHEBI:17855"/>
        <dbReference type="ChEBI" id="CHEBI:18035"/>
        <dbReference type="ChEBI" id="CHEBI:28868"/>
        <dbReference type="EC" id="3.1.1.3"/>
    </reaction>
</comment>
<dbReference type="InterPro" id="IPR050805">
    <property type="entry name" value="ATG15_Lipase"/>
</dbReference>
<evidence type="ECO:0000256" key="2">
    <source>
        <dbReference type="ARBA" id="ARBA00004270"/>
    </source>
</evidence>
<evidence type="ECO:0000256" key="11">
    <source>
        <dbReference type="ARBA" id="ARBA00022989"/>
    </source>
</evidence>
<dbReference type="GO" id="GO:0046461">
    <property type="term" value="P:neutral lipid catabolic process"/>
    <property type="evidence" value="ECO:0007669"/>
    <property type="project" value="TreeGrafter"/>
</dbReference>
<evidence type="ECO:0000256" key="6">
    <source>
        <dbReference type="ARBA" id="ARBA00022692"/>
    </source>
</evidence>
<keyword evidence="9" id="KW-0442">Lipid degradation</keyword>
<dbReference type="EC" id="3.1.1.3" evidence="5"/>
<evidence type="ECO:0000256" key="8">
    <source>
        <dbReference type="ARBA" id="ARBA00022801"/>
    </source>
</evidence>
<evidence type="ECO:0000256" key="9">
    <source>
        <dbReference type="ARBA" id="ARBA00022963"/>
    </source>
</evidence>
<evidence type="ECO:0000256" key="13">
    <source>
        <dbReference type="ARBA" id="ARBA00023098"/>
    </source>
</evidence>
<sequence length="474" mass="53556">MTYINDKTYWVVSGQVYKRDISVDTYQNEDIPDWKIIEPKGALLHDTDGSGFDANVFYNEKTNQIIIGYRGTEPPDRPFWSKLMDYETDFSDVMIGRKKNIEATHEFFVKNKDEIAKLPIQHQMSFYNAEARYQNNQFTQAQNLYDAVKKEYPTAEISTTGHSLGGAEAEYVAVMNGLNSVSFNAPNIVHLLPDDLQDKSKSGEFRKTNIAYVNPKDSVGSGISSSDRHVGETYHINSNYTDANKTELKLEIPFSMPIKRDNAFSQFLLGPKWTPIQFVPITLPMGQQGILQKLYNSFLGEGNHSLDYFTFDEKTGNIANKLFTMDGNEVQGLPRVQAYEEMLAAREKLNETLTEFIEKYGPQMGIFGTILGAGAANTYIGNKSGKQIQLTPEELQKAASQMKSGLQAFASETRRLIQLFETNIRTSESRSLRPIAENASAKLSGINRWYQESITEIANYIDRKAKDFIIADQS</sequence>
<evidence type="ECO:0000256" key="12">
    <source>
        <dbReference type="ARBA" id="ARBA00023006"/>
    </source>
</evidence>
<evidence type="ECO:0000256" key="7">
    <source>
        <dbReference type="ARBA" id="ARBA00022753"/>
    </source>
</evidence>
<dbReference type="RefSeq" id="WP_212979154.1">
    <property type="nucleotide sequence ID" value="NZ_AP025343.1"/>
</dbReference>
<dbReference type="Proteomes" id="UP000682811">
    <property type="component" value="Unassembled WGS sequence"/>
</dbReference>
<keyword evidence="7" id="KW-0967">Endosome</keyword>
<proteinExistence type="predicted"/>
<dbReference type="GO" id="GO:0034496">
    <property type="term" value="P:multivesicular body membrane disassembly"/>
    <property type="evidence" value="ECO:0007669"/>
    <property type="project" value="TreeGrafter"/>
</dbReference>
<keyword evidence="8" id="KW-0378">Hydrolase</keyword>
<evidence type="ECO:0000256" key="4">
    <source>
        <dbReference type="ARBA" id="ARBA00011137"/>
    </source>
</evidence>
<dbReference type="PANTHER" id="PTHR47175">
    <property type="entry name" value="LIPASE ATG15-RELATED"/>
    <property type="match status" value="1"/>
</dbReference>
<evidence type="ECO:0000256" key="3">
    <source>
        <dbReference type="ARBA" id="ARBA00004343"/>
    </source>
</evidence>
<keyword evidence="13" id="KW-0443">Lipid metabolism</keyword>
<evidence type="ECO:0000313" key="18">
    <source>
        <dbReference type="Proteomes" id="UP000682811"/>
    </source>
</evidence>
<dbReference type="AlphaFoldDB" id="A0A920CTJ3"/>
<keyword evidence="11" id="KW-1133">Transmembrane helix</keyword>
<dbReference type="SUPFAM" id="SSF53474">
    <property type="entry name" value="alpha/beta-Hydrolases"/>
    <property type="match status" value="1"/>
</dbReference>
<evidence type="ECO:0000256" key="14">
    <source>
        <dbReference type="ARBA" id="ARBA00023136"/>
    </source>
</evidence>
<evidence type="ECO:0000313" key="17">
    <source>
        <dbReference type="EMBL" id="GIO48508.1"/>
    </source>
</evidence>
<evidence type="ECO:0000256" key="15">
    <source>
        <dbReference type="ARBA" id="ARBA00023180"/>
    </source>
</evidence>
<keyword evidence="12" id="KW-0072">Autophagy</keyword>
<keyword evidence="6" id="KW-0812">Transmembrane</keyword>
<dbReference type="Gene3D" id="3.40.50.1820">
    <property type="entry name" value="alpha/beta hydrolase"/>
    <property type="match status" value="1"/>
</dbReference>
<dbReference type="GO" id="GO:0005775">
    <property type="term" value="C:vacuolar lumen"/>
    <property type="evidence" value="ECO:0007669"/>
    <property type="project" value="TreeGrafter"/>
</dbReference>